<accession>A0ABV2VYI1</accession>
<dbReference type="InterPro" id="IPR053445">
    <property type="entry name" value="CBASS_cN_synthase"/>
</dbReference>
<evidence type="ECO:0000313" key="3">
    <source>
        <dbReference type="Proteomes" id="UP001550378"/>
    </source>
</evidence>
<dbReference type="EMBL" id="JBEXZR010000002">
    <property type="protein sequence ID" value="MEU0706345.1"/>
    <property type="molecule type" value="Genomic_DNA"/>
</dbReference>
<evidence type="ECO:0000313" key="2">
    <source>
        <dbReference type="EMBL" id="MEU0706345.1"/>
    </source>
</evidence>
<dbReference type="CDD" id="cd05400">
    <property type="entry name" value="NT_2-5OAS_ClassI-CCAase"/>
    <property type="match status" value="1"/>
</dbReference>
<dbReference type="InterPro" id="IPR006116">
    <property type="entry name" value="NT_2-5OAS_ClassI-CCAase"/>
</dbReference>
<comment type="caution">
    <text evidence="2">The sequence shown here is derived from an EMBL/GenBank/DDBJ whole genome shotgun (WGS) entry which is preliminary data.</text>
</comment>
<gene>
    <name evidence="2" type="ORF">ABZ508_03050</name>
</gene>
<dbReference type="RefSeq" id="WP_359656312.1">
    <property type="nucleotide sequence ID" value="NZ_JBEXZP010000125.1"/>
</dbReference>
<keyword evidence="1" id="KW-0051">Antiviral defense</keyword>
<dbReference type="InterPro" id="IPR043519">
    <property type="entry name" value="NT_sf"/>
</dbReference>
<dbReference type="Proteomes" id="UP001550378">
    <property type="component" value="Unassembled WGS sequence"/>
</dbReference>
<dbReference type="Pfam" id="PF18144">
    <property type="entry name" value="SMODS"/>
    <property type="match status" value="1"/>
</dbReference>
<dbReference type="SUPFAM" id="SSF81631">
    <property type="entry name" value="PAP/OAS1 substrate-binding domain"/>
    <property type="match status" value="1"/>
</dbReference>
<protein>
    <submittedName>
        <fullName evidence="2">CBASS oligonucleotide cyclase</fullName>
    </submittedName>
</protein>
<proteinExistence type="predicted"/>
<reference evidence="2 3" key="1">
    <citation type="submission" date="2024-06" db="EMBL/GenBank/DDBJ databases">
        <title>The Natural Products Discovery Center: Release of the First 8490 Sequenced Strains for Exploring Actinobacteria Biosynthetic Diversity.</title>
        <authorList>
            <person name="Kalkreuter E."/>
            <person name="Kautsar S.A."/>
            <person name="Yang D."/>
            <person name="Bader C.D."/>
            <person name="Teijaro C.N."/>
            <person name="Fluegel L."/>
            <person name="Davis C.M."/>
            <person name="Simpson J.R."/>
            <person name="Lauterbach L."/>
            <person name="Steele A.D."/>
            <person name="Gui C."/>
            <person name="Meng S."/>
            <person name="Li G."/>
            <person name="Viehrig K."/>
            <person name="Ye F."/>
            <person name="Su P."/>
            <person name="Kiefer A.F."/>
            <person name="Nichols A."/>
            <person name="Cepeda A.J."/>
            <person name="Yan W."/>
            <person name="Fan B."/>
            <person name="Jiang Y."/>
            <person name="Adhikari A."/>
            <person name="Zheng C.-J."/>
            <person name="Schuster L."/>
            <person name="Cowan T.M."/>
            <person name="Smanski M.J."/>
            <person name="Chevrette M.G."/>
            <person name="De Carvalho L.P.S."/>
            <person name="Shen B."/>
        </authorList>
    </citation>
    <scope>NUCLEOTIDE SEQUENCE [LARGE SCALE GENOMIC DNA]</scope>
    <source>
        <strain evidence="2 3">NPDC006337</strain>
    </source>
</reference>
<organism evidence="2 3">
    <name type="scientific">Streptomyces lavendulocolor</name>
    <dbReference type="NCBI Taxonomy" id="67316"/>
    <lineage>
        <taxon>Bacteria</taxon>
        <taxon>Bacillati</taxon>
        <taxon>Actinomycetota</taxon>
        <taxon>Actinomycetes</taxon>
        <taxon>Kitasatosporales</taxon>
        <taxon>Streptomycetaceae</taxon>
        <taxon>Streptomyces</taxon>
    </lineage>
</organism>
<dbReference type="Gene3D" id="1.10.1410.20">
    <property type="entry name" value="2'-5'-oligoadenylate synthetase 1, domain 2"/>
    <property type="match status" value="1"/>
</dbReference>
<keyword evidence="3" id="KW-1185">Reference proteome</keyword>
<sequence length="322" mass="35711">MPQVEHRDLVAFAGDRVNLRKAEVDDQRAQVNRLRDRIASKISETPGYGLVKSLHAGSVAKGTALRNVNDRDLALYVRAEQAPGDVPGLVQWVADRVADAYPALSADQVMPKTNCVTVRFASSGLEVDVVPVLYEGAADDVGYLVNKHNGEKLKTSVRQHLDFIRSRKQAHPTHLAQLIRFTKWWARLQKKRDGEFKCKSFMLELIWVHLADSGQVLHNYPEALEAFFAFIVGGGFDRQIAFTDFCHKSALPARGSSAIQILDPVNSENNVAEHYGPQERDRLMNAAQAAFDSISTAYYEPAQGQAVELWQDVLGPSFKAAG</sequence>
<dbReference type="NCBIfam" id="NF041116">
    <property type="entry name" value="CBASS_cyclase_a"/>
    <property type="match status" value="1"/>
</dbReference>
<evidence type="ECO:0000256" key="1">
    <source>
        <dbReference type="ARBA" id="ARBA00023118"/>
    </source>
</evidence>
<name>A0ABV2VYI1_9ACTN</name>
<dbReference type="SUPFAM" id="SSF81301">
    <property type="entry name" value="Nucleotidyltransferase"/>
    <property type="match status" value="1"/>
</dbReference>